<keyword evidence="4" id="KW-1185">Reference proteome</keyword>
<dbReference type="InterPro" id="IPR001806">
    <property type="entry name" value="Small_GTPase"/>
</dbReference>
<evidence type="ECO:0000256" key="3">
    <source>
        <dbReference type="SAM" id="MobiDB-lite"/>
    </source>
</evidence>
<dbReference type="PANTHER" id="PTHR45775:SF6">
    <property type="entry name" value="RAD, GEM_KIR FAMILY MEMBER 2, ISOFORM C"/>
    <property type="match status" value="1"/>
</dbReference>
<dbReference type="Gene3D" id="3.40.50.300">
    <property type="entry name" value="P-loop containing nucleotide triphosphate hydrolases"/>
    <property type="match status" value="1"/>
</dbReference>
<feature type="region of interest" description="Disordered" evidence="3">
    <location>
        <begin position="140"/>
        <end position="162"/>
    </location>
</feature>
<evidence type="ECO:0000313" key="5">
    <source>
        <dbReference type="RefSeq" id="XP_013775867.1"/>
    </source>
</evidence>
<dbReference type="PROSITE" id="PS51419">
    <property type="entry name" value="RAB"/>
    <property type="match status" value="1"/>
</dbReference>
<dbReference type="InterPro" id="IPR051641">
    <property type="entry name" value="RGK_GTP-binding_reg"/>
</dbReference>
<organism evidence="4 5">
    <name type="scientific">Limulus polyphemus</name>
    <name type="common">Atlantic horseshoe crab</name>
    <dbReference type="NCBI Taxonomy" id="6850"/>
    <lineage>
        <taxon>Eukaryota</taxon>
        <taxon>Metazoa</taxon>
        <taxon>Ecdysozoa</taxon>
        <taxon>Arthropoda</taxon>
        <taxon>Chelicerata</taxon>
        <taxon>Merostomata</taxon>
        <taxon>Xiphosura</taxon>
        <taxon>Limulidae</taxon>
        <taxon>Limulus</taxon>
    </lineage>
</organism>
<dbReference type="GeneID" id="106460684"/>
<dbReference type="RefSeq" id="XP_013775867.1">
    <property type="nucleotide sequence ID" value="XM_013920413.2"/>
</dbReference>
<keyword evidence="2" id="KW-0597">Phosphoprotein</keyword>
<dbReference type="SUPFAM" id="SSF52540">
    <property type="entry name" value="P-loop containing nucleoside triphosphate hydrolases"/>
    <property type="match status" value="1"/>
</dbReference>
<dbReference type="SMART" id="SM00173">
    <property type="entry name" value="RAS"/>
    <property type="match status" value="1"/>
</dbReference>
<proteinExistence type="inferred from homology"/>
<protein>
    <submittedName>
        <fullName evidence="5">GTP-binding protein GEM-like</fullName>
    </submittedName>
</protein>
<reference evidence="5" key="1">
    <citation type="submission" date="2025-08" db="UniProtKB">
        <authorList>
            <consortium name="RefSeq"/>
        </authorList>
    </citation>
    <scope>IDENTIFICATION</scope>
    <source>
        <tissue evidence="5">Muscle</tissue>
    </source>
</reference>
<dbReference type="PROSITE" id="PS51421">
    <property type="entry name" value="RAS"/>
    <property type="match status" value="1"/>
</dbReference>
<dbReference type="PANTHER" id="PTHR45775">
    <property type="entry name" value="RAD, GEM/KIR FAMILY MEMBER 2, ISOFORM C"/>
    <property type="match status" value="1"/>
</dbReference>
<evidence type="ECO:0000256" key="1">
    <source>
        <dbReference type="ARBA" id="ARBA00008846"/>
    </source>
</evidence>
<accession>A0ABM1B6M8</accession>
<dbReference type="Proteomes" id="UP000694941">
    <property type="component" value="Unplaced"/>
</dbReference>
<evidence type="ECO:0000256" key="2">
    <source>
        <dbReference type="ARBA" id="ARBA00022553"/>
    </source>
</evidence>
<evidence type="ECO:0000313" key="4">
    <source>
        <dbReference type="Proteomes" id="UP000694941"/>
    </source>
</evidence>
<dbReference type="PRINTS" id="PR00449">
    <property type="entry name" value="RASTRNSFRMNG"/>
</dbReference>
<gene>
    <name evidence="5" type="primary">LOC106460684</name>
</gene>
<dbReference type="InterPro" id="IPR027417">
    <property type="entry name" value="P-loop_NTPase"/>
</dbReference>
<dbReference type="SMART" id="SM00175">
    <property type="entry name" value="RAB"/>
    <property type="match status" value="1"/>
</dbReference>
<name>A0ABM1B6M8_LIMPO</name>
<sequence>MTSQIPQSAPDLRRLSCHEALNRNKRGWSLTPAMDKFTCVQNISSGTIIRRNSQQRPLGDHSFFQSKESKQKKTGRSYSVHNSSHLQMELSEKFLFRQRFASFPLDANSIFNPRLSRFPENYGGFYQTLRNFSSTPKGVVNQGDSFRSRKNSLSTKDSHPQSLPAFINQSSIRNGDVPRRIFRVAVSGSSEVGKSLLTRQFTTSELICTFDSVMDDGRDTSVNVVLNQDESTMIFSECTLSADKCSSESSNTDAHIVVYSVADRTSFHSAKCFLERLSEGVNQPIILVGNKTDLVRHRVITTHEGRSLARKHGCKFIETAACINYQVDELLVGILSQIRLKNLCGHPTKKYRTFISLGIFESKVENSLIQKNKTFFGRFLEKLFGKSRSCENLHVL</sequence>
<comment type="similarity">
    <text evidence="1">Belongs to the small GTPase superfamily. RGK family.</text>
</comment>
<dbReference type="Pfam" id="PF00071">
    <property type="entry name" value="Ras"/>
    <property type="match status" value="1"/>
</dbReference>